<reference evidence="1 2" key="1">
    <citation type="submission" date="2019-12" db="EMBL/GenBank/DDBJ databases">
        <title>Paraburkholderia acidiphila 7Q-K02 sp. nov and Paraburkholderia acidisoli DHF22 sp. nov., two strains isolated from forest soil.</title>
        <authorList>
            <person name="Gao Z."/>
            <person name="Qiu L."/>
        </authorList>
    </citation>
    <scope>NUCLEOTIDE SEQUENCE [LARGE SCALE GENOMIC DNA]</scope>
    <source>
        <strain evidence="1 2">DHF22</strain>
    </source>
</reference>
<accession>A0A7Z2GRH6</accession>
<dbReference type="KEGG" id="pacs:FAZ98_33275"/>
<dbReference type="Proteomes" id="UP000433577">
    <property type="component" value="Chromosome 4"/>
</dbReference>
<sequence>MTTLNITFPRSIGSTTRFVDASGKAVHLFMIDATLPLYNVVHGTLRFLASEEQVHAQVAALQATGAMPQPDWQWVLDAGFDGSVDGSHQKQWVMKPVAAA</sequence>
<gene>
    <name evidence="1" type="ORF">FAZ98_33275</name>
</gene>
<dbReference type="EMBL" id="CP046916">
    <property type="protein sequence ID" value="QGZ66628.1"/>
    <property type="molecule type" value="Genomic_DNA"/>
</dbReference>
<name>A0A7Z2GRH6_9BURK</name>
<proteinExistence type="predicted"/>
<keyword evidence="2" id="KW-1185">Reference proteome</keyword>
<dbReference type="OrthoDB" id="9103591at2"/>
<organism evidence="1 2">
    <name type="scientific">Paraburkholderia acidisoli</name>
    <dbReference type="NCBI Taxonomy" id="2571748"/>
    <lineage>
        <taxon>Bacteria</taxon>
        <taxon>Pseudomonadati</taxon>
        <taxon>Pseudomonadota</taxon>
        <taxon>Betaproteobacteria</taxon>
        <taxon>Burkholderiales</taxon>
        <taxon>Burkholderiaceae</taxon>
        <taxon>Paraburkholderia</taxon>
    </lineage>
</organism>
<protein>
    <submittedName>
        <fullName evidence="1">Uncharacterized protein</fullName>
    </submittedName>
</protein>
<dbReference type="RefSeq" id="WP_158958149.1">
    <property type="nucleotide sequence ID" value="NZ_CP046916.1"/>
</dbReference>
<evidence type="ECO:0000313" key="1">
    <source>
        <dbReference type="EMBL" id="QGZ66628.1"/>
    </source>
</evidence>
<evidence type="ECO:0000313" key="2">
    <source>
        <dbReference type="Proteomes" id="UP000433577"/>
    </source>
</evidence>
<dbReference type="AlphaFoldDB" id="A0A7Z2GRH6"/>